<dbReference type="AlphaFoldDB" id="A0AA42DKM2"/>
<dbReference type="EMBL" id="JAQIFT010000016">
    <property type="protein sequence ID" value="MDA3730658.1"/>
    <property type="molecule type" value="Genomic_DNA"/>
</dbReference>
<keyword evidence="2" id="KW-1185">Reference proteome</keyword>
<gene>
    <name evidence="1" type="ORF">PBV87_03985</name>
</gene>
<protein>
    <recommendedName>
        <fullName evidence="3">Lipoprotein</fullName>
    </recommendedName>
</protein>
<reference evidence="1" key="1">
    <citation type="journal article" date="2023" name="Int. J. Syst. Evol. Microbiol.">
        <title>&lt;i&gt;Holtiella tumoricola&lt;/i&gt; gen. nov. sp. nov., isolated from a human clinical sample.</title>
        <authorList>
            <person name="Allen-Vercoe E."/>
            <person name="Daigneault M.C."/>
            <person name="Vancuren S.J."/>
            <person name="Cochrane K."/>
            <person name="O'Neal L.L."/>
            <person name="Sankaranarayanan K."/>
            <person name="Lawson P.A."/>
        </authorList>
    </citation>
    <scope>NUCLEOTIDE SEQUENCE</scope>
    <source>
        <strain evidence="1">CC70A</strain>
    </source>
</reference>
<evidence type="ECO:0008006" key="3">
    <source>
        <dbReference type="Google" id="ProtNLM"/>
    </source>
</evidence>
<proteinExistence type="predicted"/>
<sequence length="235" mass="26409">MRRKTEVLLGGILVLGLAFGGCQATYSKASDSVNLKPNFTQEDTVTLNAKQLENLSDDMASKVFNKLEEMMQNQVNESNEQVAIPVVKVSNPVENRVEEIVATHSANDMDGMNLFRKQACTIGERHFSIEGYTDAGIDEEGAFVLDDGQRWGIIVREGDKVYPIFGPVYNQLGKIDYSTYLDENNNLNLVVYDIQGAGIRIISYQFDPTKDVFKYQTIYEASNINYFTYDIELAP</sequence>
<comment type="caution">
    <text evidence="1">The sequence shown here is derived from an EMBL/GenBank/DDBJ whole genome shotgun (WGS) entry which is preliminary data.</text>
</comment>
<evidence type="ECO:0000313" key="1">
    <source>
        <dbReference type="EMBL" id="MDA3730658.1"/>
    </source>
</evidence>
<organism evidence="1 2">
    <name type="scientific">Holtiella tumoricola</name>
    <dbReference type="NCBI Taxonomy" id="3018743"/>
    <lineage>
        <taxon>Bacteria</taxon>
        <taxon>Bacillati</taxon>
        <taxon>Bacillota</taxon>
        <taxon>Clostridia</taxon>
        <taxon>Lachnospirales</taxon>
        <taxon>Cellulosilyticaceae</taxon>
        <taxon>Holtiella</taxon>
    </lineage>
</organism>
<accession>A0AA42DKM2</accession>
<name>A0AA42DKM2_9FIRM</name>
<dbReference type="RefSeq" id="WP_271011225.1">
    <property type="nucleotide sequence ID" value="NZ_JAQIFT010000016.1"/>
</dbReference>
<evidence type="ECO:0000313" key="2">
    <source>
        <dbReference type="Proteomes" id="UP001169242"/>
    </source>
</evidence>
<dbReference type="Proteomes" id="UP001169242">
    <property type="component" value="Unassembled WGS sequence"/>
</dbReference>
<dbReference type="PROSITE" id="PS51257">
    <property type="entry name" value="PROKAR_LIPOPROTEIN"/>
    <property type="match status" value="1"/>
</dbReference>